<sequence length="135" mass="15505">MNCIYSLQHCEHQQNKRSDQRNNRPRRTEMLAPQLFHPLVPVSLVILVHFVAKSLVVKSDDHRVVVQLVEEPRSVFRAQPVHRYSHIAKKVDVLARIDEIIHQDGVRCYLVGAAVTALLEGDEVPEERPCRLVDS</sequence>
<dbReference type="Proteomes" id="UP000290289">
    <property type="component" value="Chromosome 17"/>
</dbReference>
<name>A0A498HI92_MALDO</name>
<evidence type="ECO:0000313" key="1">
    <source>
        <dbReference type="EMBL" id="RXH69602.1"/>
    </source>
</evidence>
<organism evidence="1 2">
    <name type="scientific">Malus domestica</name>
    <name type="common">Apple</name>
    <name type="synonym">Pyrus malus</name>
    <dbReference type="NCBI Taxonomy" id="3750"/>
    <lineage>
        <taxon>Eukaryota</taxon>
        <taxon>Viridiplantae</taxon>
        <taxon>Streptophyta</taxon>
        <taxon>Embryophyta</taxon>
        <taxon>Tracheophyta</taxon>
        <taxon>Spermatophyta</taxon>
        <taxon>Magnoliopsida</taxon>
        <taxon>eudicotyledons</taxon>
        <taxon>Gunneridae</taxon>
        <taxon>Pentapetalae</taxon>
        <taxon>rosids</taxon>
        <taxon>fabids</taxon>
        <taxon>Rosales</taxon>
        <taxon>Rosaceae</taxon>
        <taxon>Amygdaloideae</taxon>
        <taxon>Maleae</taxon>
        <taxon>Malus</taxon>
    </lineage>
</organism>
<comment type="caution">
    <text evidence="1">The sequence shown here is derived from an EMBL/GenBank/DDBJ whole genome shotgun (WGS) entry which is preliminary data.</text>
</comment>
<dbReference type="EMBL" id="RDQH01000343">
    <property type="protein sequence ID" value="RXH69602.1"/>
    <property type="molecule type" value="Genomic_DNA"/>
</dbReference>
<proteinExistence type="predicted"/>
<gene>
    <name evidence="1" type="ORF">DVH24_037386</name>
</gene>
<protein>
    <submittedName>
        <fullName evidence="1">Uncharacterized protein</fullName>
    </submittedName>
</protein>
<keyword evidence="2" id="KW-1185">Reference proteome</keyword>
<accession>A0A498HI92</accession>
<dbReference type="AlphaFoldDB" id="A0A498HI92"/>
<evidence type="ECO:0000313" key="2">
    <source>
        <dbReference type="Proteomes" id="UP000290289"/>
    </source>
</evidence>
<reference evidence="1 2" key="1">
    <citation type="submission" date="2018-10" db="EMBL/GenBank/DDBJ databases">
        <title>A high-quality apple genome assembly.</title>
        <authorList>
            <person name="Hu J."/>
        </authorList>
    </citation>
    <scope>NUCLEOTIDE SEQUENCE [LARGE SCALE GENOMIC DNA]</scope>
    <source>
        <strain evidence="2">cv. HFTH1</strain>
        <tissue evidence="1">Young leaf</tissue>
    </source>
</reference>